<name>A0A0A2ML11_9FLAO</name>
<keyword evidence="8" id="KW-1185">Reference proteome</keyword>
<dbReference type="Pfam" id="PF18962">
    <property type="entry name" value="Por_Secre_tail"/>
    <property type="match status" value="1"/>
</dbReference>
<dbReference type="STRING" id="1121898.GCA_000422725_02044"/>
<evidence type="ECO:0000259" key="6">
    <source>
        <dbReference type="Pfam" id="PF24595"/>
    </source>
</evidence>
<feature type="domain" description="DUF7619" evidence="6">
    <location>
        <begin position="435"/>
        <end position="561"/>
    </location>
</feature>
<feature type="signal peptide" evidence="4">
    <location>
        <begin position="1"/>
        <end position="18"/>
    </location>
</feature>
<keyword evidence="2 4" id="KW-0732">Signal</keyword>
<dbReference type="eggNOG" id="COG4886">
    <property type="taxonomic scope" value="Bacteria"/>
</dbReference>
<protein>
    <submittedName>
        <fullName evidence="7">Uncharacterized protein</fullName>
    </submittedName>
</protein>
<keyword evidence="1" id="KW-0433">Leucine-rich repeat</keyword>
<dbReference type="EMBL" id="JRLY01000005">
    <property type="protein sequence ID" value="KGO93327.1"/>
    <property type="molecule type" value="Genomic_DNA"/>
</dbReference>
<organism evidence="7 8">
    <name type="scientific">Flavobacterium subsaxonicum WB 4.1-42 = DSM 21790</name>
    <dbReference type="NCBI Taxonomy" id="1121898"/>
    <lineage>
        <taxon>Bacteria</taxon>
        <taxon>Pseudomonadati</taxon>
        <taxon>Bacteroidota</taxon>
        <taxon>Flavobacteriia</taxon>
        <taxon>Flavobacteriales</taxon>
        <taxon>Flavobacteriaceae</taxon>
        <taxon>Flavobacterium</taxon>
    </lineage>
</organism>
<reference evidence="7 8" key="1">
    <citation type="submission" date="2013-09" db="EMBL/GenBank/DDBJ databases">
        <authorList>
            <person name="Zeng Z."/>
            <person name="Chen C."/>
        </authorList>
    </citation>
    <scope>NUCLEOTIDE SEQUENCE [LARGE SCALE GENOMIC DNA]</scope>
    <source>
        <strain evidence="7 8">WB 4.1-42</strain>
    </source>
</reference>
<evidence type="ECO:0000259" key="5">
    <source>
        <dbReference type="Pfam" id="PF18962"/>
    </source>
</evidence>
<dbReference type="InterPro" id="IPR026444">
    <property type="entry name" value="Secre_tail"/>
</dbReference>
<dbReference type="InterPro" id="IPR052574">
    <property type="entry name" value="CDIRP"/>
</dbReference>
<dbReference type="NCBIfam" id="TIGR04183">
    <property type="entry name" value="Por_Secre_tail"/>
    <property type="match status" value="1"/>
</dbReference>
<dbReference type="PANTHER" id="PTHR47566:SF1">
    <property type="entry name" value="PROTEIN NUD1"/>
    <property type="match status" value="1"/>
</dbReference>
<feature type="domain" description="Secretion system C-terminal sorting" evidence="5">
    <location>
        <begin position="579"/>
        <end position="647"/>
    </location>
</feature>
<proteinExistence type="predicted"/>
<sequence length="649" mass="70263">MKTTMFCFFLLFTALAGAQVVTIPDANFKAKLLSATTSNNVARDEYGNSIVIDVNGDNNIQQTEALLVYKLKVEEAAISSLEGVQFFNSLRELECNENNLTVLNVSGLDYLEAVECADNQLTELDFSENPSLTELICSNNNLTYINLKNGALHSAATTGINEWNNNPLAFVCTDEGEAAIVNTIAAASGLTDVNTNGYCSFTPGGAYNTITGSVIFDADADGCDTTDVPQRFMKVHSTDGTQSCITFTSATGNYKFYPYTGTYTVTPEFENNYFTATPASATAAFMLLDNSVQTHNFCVTATPTAYSDVEIVMVPIVHAVPGEMASYKMVYKNKGNQVVSGAVSCTWNTALFNNVNTIPAADYAGISLYSWNYTNLKPFESREIIINLNVNGSSNNPPVNTGDVISFTAMAPVGTDALPADNNFVFNQTVVSATNPNNITCIEGETQATSDIGDYLHYVINFKNTGTSTVQNIVITYPVDQDDFDINTLELLNSSLPVTATITGNNAEFVFPNANLMQGKHGNLLIKVKTKSTITQGTHVASRANIYYDYQQPLETNLATTVFGELSTGNFEVDASVKVYPNPAKDTVIISADTAITSIEIYDIQGRLLQTDMPDNNSTTLNIANRATGIYFVKITTTNGSKIEKIIKQ</sequence>
<evidence type="ECO:0000256" key="2">
    <source>
        <dbReference type="ARBA" id="ARBA00022729"/>
    </source>
</evidence>
<evidence type="ECO:0000256" key="3">
    <source>
        <dbReference type="ARBA" id="ARBA00022737"/>
    </source>
</evidence>
<evidence type="ECO:0000313" key="7">
    <source>
        <dbReference type="EMBL" id="KGO93327.1"/>
    </source>
</evidence>
<gene>
    <name evidence="7" type="ORF">Q766_08455</name>
</gene>
<dbReference type="InterPro" id="IPR032675">
    <property type="entry name" value="LRR_dom_sf"/>
</dbReference>
<evidence type="ECO:0000313" key="8">
    <source>
        <dbReference type="Proteomes" id="UP000030111"/>
    </source>
</evidence>
<dbReference type="Proteomes" id="UP000030111">
    <property type="component" value="Unassembled WGS sequence"/>
</dbReference>
<dbReference type="GO" id="GO:0035591">
    <property type="term" value="F:signaling adaptor activity"/>
    <property type="evidence" value="ECO:0007669"/>
    <property type="project" value="TreeGrafter"/>
</dbReference>
<keyword evidence="3" id="KW-0677">Repeat</keyword>
<accession>A0A0A2ML11</accession>
<dbReference type="PANTHER" id="PTHR47566">
    <property type="match status" value="1"/>
</dbReference>
<dbReference type="SUPFAM" id="SSF52058">
    <property type="entry name" value="L domain-like"/>
    <property type="match status" value="1"/>
</dbReference>
<comment type="caution">
    <text evidence="7">The sequence shown here is derived from an EMBL/GenBank/DDBJ whole genome shotgun (WGS) entry which is preliminary data.</text>
</comment>
<dbReference type="AlphaFoldDB" id="A0A0A2ML11"/>
<dbReference type="Pfam" id="PF24595">
    <property type="entry name" value="DUF7619"/>
    <property type="match status" value="1"/>
</dbReference>
<dbReference type="InterPro" id="IPR047589">
    <property type="entry name" value="DUF11_rpt"/>
</dbReference>
<dbReference type="RefSeq" id="WP_026990866.1">
    <property type="nucleotide sequence ID" value="NZ_AUGP01000018.1"/>
</dbReference>
<dbReference type="Gene3D" id="3.80.10.10">
    <property type="entry name" value="Ribonuclease Inhibitor"/>
    <property type="match status" value="1"/>
</dbReference>
<dbReference type="NCBIfam" id="TIGR01451">
    <property type="entry name" value="B_ant_repeat"/>
    <property type="match status" value="1"/>
</dbReference>
<dbReference type="OrthoDB" id="1110367at2"/>
<dbReference type="InterPro" id="IPR055353">
    <property type="entry name" value="DUF7619"/>
</dbReference>
<evidence type="ECO:0000256" key="1">
    <source>
        <dbReference type="ARBA" id="ARBA00022614"/>
    </source>
</evidence>
<feature type="chain" id="PRO_5001992503" evidence="4">
    <location>
        <begin position="19"/>
        <end position="649"/>
    </location>
</feature>
<evidence type="ECO:0000256" key="4">
    <source>
        <dbReference type="SAM" id="SignalP"/>
    </source>
</evidence>